<evidence type="ECO:0000313" key="14">
    <source>
        <dbReference type="EMBL" id="KQK17859.2"/>
    </source>
</evidence>
<feature type="domain" description="RRM" evidence="12">
    <location>
        <begin position="19"/>
        <end position="97"/>
    </location>
</feature>
<dbReference type="InterPro" id="IPR036053">
    <property type="entry name" value="PABP-dom"/>
</dbReference>
<keyword evidence="4" id="KW-0963">Cytoplasm</keyword>
<dbReference type="GO" id="GO:0008143">
    <property type="term" value="F:poly(A) binding"/>
    <property type="evidence" value="ECO:0000318"/>
    <property type="project" value="GO_Central"/>
</dbReference>
<keyword evidence="7 10" id="KW-0694">RNA-binding</keyword>
<dbReference type="InterPro" id="IPR002004">
    <property type="entry name" value="PABP_HYD_C"/>
</dbReference>
<evidence type="ECO:0000256" key="10">
    <source>
        <dbReference type="PROSITE-ProRule" id="PRU00176"/>
    </source>
</evidence>
<organism evidence="14">
    <name type="scientific">Brachypodium distachyon</name>
    <name type="common">Purple false brome</name>
    <name type="synonym">Trachynia distachya</name>
    <dbReference type="NCBI Taxonomy" id="15368"/>
    <lineage>
        <taxon>Eukaryota</taxon>
        <taxon>Viridiplantae</taxon>
        <taxon>Streptophyta</taxon>
        <taxon>Embryophyta</taxon>
        <taxon>Tracheophyta</taxon>
        <taxon>Spermatophyta</taxon>
        <taxon>Magnoliopsida</taxon>
        <taxon>Liliopsida</taxon>
        <taxon>Poales</taxon>
        <taxon>Poaceae</taxon>
        <taxon>BOP clade</taxon>
        <taxon>Pooideae</taxon>
        <taxon>Stipodae</taxon>
        <taxon>Brachypodieae</taxon>
        <taxon>Brachypodium</taxon>
    </lineage>
</organism>
<evidence type="ECO:0008006" key="17">
    <source>
        <dbReference type="Google" id="ProtNLM"/>
    </source>
</evidence>
<name>A0A0Q3JJU7_BRADI</name>
<dbReference type="InterPro" id="IPR000504">
    <property type="entry name" value="RRM_dom"/>
</dbReference>
<comment type="function">
    <text evidence="9">Binds the poly(A) tail of mRNA. Appears to be an important mediator of the multiple roles of the poly(A) tail in mRNA biogenesis, stability and translation.</text>
</comment>
<keyword evidence="16" id="KW-1185">Reference proteome</keyword>
<evidence type="ECO:0000313" key="16">
    <source>
        <dbReference type="Proteomes" id="UP000008810"/>
    </source>
</evidence>
<dbReference type="STRING" id="15368.A0A0Q3JJU7"/>
<evidence type="ECO:0000256" key="8">
    <source>
        <dbReference type="ARBA" id="ARBA00023242"/>
    </source>
</evidence>
<dbReference type="PROSITE" id="PS50102">
    <property type="entry name" value="RRM"/>
    <property type="match status" value="4"/>
</dbReference>
<dbReference type="CDD" id="cd12380">
    <property type="entry name" value="RRM3_I_PABPs"/>
    <property type="match status" value="1"/>
</dbReference>
<feature type="domain" description="PABC" evidence="13">
    <location>
        <begin position="497"/>
        <end position="574"/>
    </location>
</feature>
<feature type="domain" description="RRM" evidence="12">
    <location>
        <begin position="303"/>
        <end position="391"/>
    </location>
</feature>
<dbReference type="EMBL" id="CM000880">
    <property type="protein sequence ID" value="KQK17859.2"/>
    <property type="molecule type" value="Genomic_DNA"/>
</dbReference>
<evidence type="ECO:0000259" key="12">
    <source>
        <dbReference type="PROSITE" id="PS50102"/>
    </source>
</evidence>
<dbReference type="GO" id="GO:0006397">
    <property type="term" value="P:mRNA processing"/>
    <property type="evidence" value="ECO:0007669"/>
    <property type="project" value="UniProtKB-KW"/>
</dbReference>
<comment type="subcellular location">
    <subcellularLocation>
        <location evidence="2">Cytoplasm</location>
    </subcellularLocation>
    <subcellularLocation>
        <location evidence="1">Nucleus</location>
    </subcellularLocation>
</comment>
<evidence type="ECO:0000256" key="2">
    <source>
        <dbReference type="ARBA" id="ARBA00004496"/>
    </source>
</evidence>
<dbReference type="Gene3D" id="3.30.70.330">
    <property type="match status" value="4"/>
</dbReference>
<dbReference type="GO" id="GO:0005829">
    <property type="term" value="C:cytosol"/>
    <property type="evidence" value="ECO:0000318"/>
    <property type="project" value="GO_Central"/>
</dbReference>
<gene>
    <name evidence="15" type="primary">LOC100846563</name>
    <name evidence="14" type="ORF">BRADI_1g37200v3</name>
</gene>
<dbReference type="SMART" id="SM00360">
    <property type="entry name" value="RRM"/>
    <property type="match status" value="4"/>
</dbReference>
<dbReference type="SMART" id="SM00517">
    <property type="entry name" value="PolyA"/>
    <property type="match status" value="1"/>
</dbReference>
<reference evidence="14" key="2">
    <citation type="submission" date="2017-06" db="EMBL/GenBank/DDBJ databases">
        <title>WGS assembly of Brachypodium distachyon.</title>
        <authorList>
            <consortium name="The International Brachypodium Initiative"/>
            <person name="Lucas S."/>
            <person name="Harmon-Smith M."/>
            <person name="Lail K."/>
            <person name="Tice H."/>
            <person name="Grimwood J."/>
            <person name="Bruce D."/>
            <person name="Barry K."/>
            <person name="Shu S."/>
            <person name="Lindquist E."/>
            <person name="Wang M."/>
            <person name="Pitluck S."/>
            <person name="Vogel J.P."/>
            <person name="Garvin D.F."/>
            <person name="Mockler T.C."/>
            <person name="Schmutz J."/>
            <person name="Rokhsar D."/>
            <person name="Bevan M.W."/>
        </authorList>
    </citation>
    <scope>NUCLEOTIDE SEQUENCE</scope>
    <source>
        <strain evidence="14">Bd21</strain>
    </source>
</reference>
<feature type="domain" description="RRM" evidence="12">
    <location>
        <begin position="200"/>
        <end position="277"/>
    </location>
</feature>
<protein>
    <recommendedName>
        <fullName evidence="17">PABP</fullName>
    </recommendedName>
</protein>
<evidence type="ECO:0000256" key="1">
    <source>
        <dbReference type="ARBA" id="ARBA00004123"/>
    </source>
</evidence>
<dbReference type="GO" id="GO:0008266">
    <property type="term" value="F:poly(U) RNA binding"/>
    <property type="evidence" value="ECO:0000318"/>
    <property type="project" value="GO_Central"/>
</dbReference>
<dbReference type="AlphaFoldDB" id="A0A0Q3JJU7"/>
<dbReference type="Pfam" id="PF00076">
    <property type="entry name" value="RRM_1"/>
    <property type="match status" value="4"/>
</dbReference>
<feature type="coiled-coil region" evidence="11">
    <location>
        <begin position="541"/>
        <end position="575"/>
    </location>
</feature>
<proteinExistence type="inferred from homology"/>
<reference evidence="15" key="3">
    <citation type="submission" date="2018-08" db="UniProtKB">
        <authorList>
            <consortium name="EnsemblPlants"/>
        </authorList>
    </citation>
    <scope>IDENTIFICATION</scope>
    <source>
        <strain evidence="15">cv. Bd21</strain>
    </source>
</reference>
<comment type="similarity">
    <text evidence="3">Belongs to the polyadenylate-binding protein type-1 family.</text>
</comment>
<keyword evidence="8" id="KW-0539">Nucleus</keyword>
<dbReference type="EnsemblPlants" id="KQK17859">
    <property type="protein sequence ID" value="KQK17859"/>
    <property type="gene ID" value="BRADI_1g37200v3"/>
</dbReference>
<dbReference type="Gramene" id="KQK17859">
    <property type="protein sequence ID" value="KQK17859"/>
    <property type="gene ID" value="BRADI_1g37200v3"/>
</dbReference>
<dbReference type="InterPro" id="IPR012677">
    <property type="entry name" value="Nucleotide-bd_a/b_plait_sf"/>
</dbReference>
<evidence type="ECO:0000256" key="9">
    <source>
        <dbReference type="ARBA" id="ARBA00054110"/>
    </source>
</evidence>
<dbReference type="ExpressionAtlas" id="A0A0Q3JJU7">
    <property type="expression patterns" value="baseline"/>
</dbReference>
<evidence type="ECO:0000313" key="15">
    <source>
        <dbReference type="EnsemblPlants" id="KQK17859"/>
    </source>
</evidence>
<evidence type="ECO:0000256" key="11">
    <source>
        <dbReference type="SAM" id="Coils"/>
    </source>
</evidence>
<evidence type="ECO:0000256" key="5">
    <source>
        <dbReference type="ARBA" id="ARBA00022664"/>
    </source>
</evidence>
<keyword evidence="5" id="KW-0507">mRNA processing</keyword>
<accession>A0A0Q3JJU7</accession>
<sequence>MTPFGPPLYIPGPSFGSSVSVYVGNLEASVTEQQLLDLFSQAVPVVSVRICDDKVTGRSLGYAYVNFHSHEDAKVALEYFNFTVVNGKSIRVMFSNRDPTLRRSGAANLFIKNLEPNIVAKSLHQMFSRFGIILSCKVATDLNGKSKGYGFVQFVSEESAKDAMNALNGKLANGNGKQLYVDLFIRREERQHIGGASKFTNVYTKNLPKEFTDDDLCRVFAPFGTITSAVVMKDGDGESKCFGFVNYEKTEYAEEAVEKLNGKIISDVALYVGRAKRKQERQAELKEKFDKERNDKIRKSKGCNLYLKNLDCSIDDEYLRNLFGRFDDIGTCKVMVDSEGRSKGFGFVLFTTIEAANKAAQFARRHMVGARTPAMPQNIAPRPFYFGYGVPGVLVRPQATGFGYQQYPQPVIPGLNPGAPSLMMPYHMLRPIHHQPQQQMAQLPNWNQIVRYMPNACNGPTNSAMAPQMDFVAPVVPQISVLTDSVVTAPSISEEPSIDSLATALASAEPEKQHLILGERLQPLVAQLEPEHAGKVTEMLLELEKAVVLELIESAENLQEKVNQAMESLRPKKEEGTNDPAEPSSLSLSARAMIPVPFGTCPCDLVGLMFN</sequence>
<dbReference type="PANTHER" id="PTHR24012">
    <property type="entry name" value="RNA BINDING PROTEIN"/>
    <property type="match status" value="1"/>
</dbReference>
<dbReference type="SUPFAM" id="SSF63570">
    <property type="entry name" value="PABC (PABP) domain"/>
    <property type="match status" value="1"/>
</dbReference>
<dbReference type="GO" id="GO:0005634">
    <property type="term" value="C:nucleus"/>
    <property type="evidence" value="ECO:0000318"/>
    <property type="project" value="GO_Central"/>
</dbReference>
<evidence type="ECO:0000256" key="6">
    <source>
        <dbReference type="ARBA" id="ARBA00022737"/>
    </source>
</evidence>
<keyword evidence="6" id="KW-0677">Repeat</keyword>
<evidence type="ECO:0000256" key="3">
    <source>
        <dbReference type="ARBA" id="ARBA00008557"/>
    </source>
</evidence>
<dbReference type="Gene3D" id="1.10.1900.10">
    <property type="entry name" value="c-terminal domain of poly(a) binding protein"/>
    <property type="match status" value="1"/>
</dbReference>
<dbReference type="PROSITE" id="PS51309">
    <property type="entry name" value="PABC"/>
    <property type="match status" value="1"/>
</dbReference>
<evidence type="ECO:0000259" key="13">
    <source>
        <dbReference type="PROSITE" id="PS51309"/>
    </source>
</evidence>
<dbReference type="InterPro" id="IPR035979">
    <property type="entry name" value="RBD_domain_sf"/>
</dbReference>
<dbReference type="Proteomes" id="UP000008810">
    <property type="component" value="Chromosome 1"/>
</dbReference>
<dbReference type="Pfam" id="PF00658">
    <property type="entry name" value="MLLE"/>
    <property type="match status" value="1"/>
</dbReference>
<dbReference type="GO" id="GO:1990904">
    <property type="term" value="C:ribonucleoprotein complex"/>
    <property type="evidence" value="ECO:0000318"/>
    <property type="project" value="GO_Central"/>
</dbReference>
<dbReference type="OrthoDB" id="19742at2759"/>
<evidence type="ECO:0000256" key="4">
    <source>
        <dbReference type="ARBA" id="ARBA00022490"/>
    </source>
</evidence>
<dbReference type="FunFam" id="3.30.70.330:FF:000520">
    <property type="entry name" value="Polyadenylate-binding protein"/>
    <property type="match status" value="1"/>
</dbReference>
<keyword evidence="11" id="KW-0175">Coiled coil</keyword>
<dbReference type="FunFam" id="3.30.70.330:FF:000651">
    <property type="entry name" value="Poly(A) binding protein cytoplasmic 1 like"/>
    <property type="match status" value="1"/>
</dbReference>
<dbReference type="GO" id="GO:0003730">
    <property type="term" value="F:mRNA 3'-UTR binding"/>
    <property type="evidence" value="ECO:0000318"/>
    <property type="project" value="GO_Central"/>
</dbReference>
<feature type="domain" description="RRM" evidence="12">
    <location>
        <begin position="107"/>
        <end position="186"/>
    </location>
</feature>
<reference evidence="14 15" key="1">
    <citation type="journal article" date="2010" name="Nature">
        <title>Genome sequencing and analysis of the model grass Brachypodium distachyon.</title>
        <authorList>
            <consortium name="International Brachypodium Initiative"/>
        </authorList>
    </citation>
    <scope>NUCLEOTIDE SEQUENCE [LARGE SCALE GENOMIC DNA]</scope>
    <source>
        <strain evidence="14 15">Bd21</strain>
    </source>
</reference>
<dbReference type="SUPFAM" id="SSF54928">
    <property type="entry name" value="RNA-binding domain, RBD"/>
    <property type="match status" value="3"/>
</dbReference>
<evidence type="ECO:0000256" key="7">
    <source>
        <dbReference type="ARBA" id="ARBA00022884"/>
    </source>
</evidence>